<dbReference type="Proteomes" id="UP000263273">
    <property type="component" value="Unassembled WGS sequence"/>
</dbReference>
<proteinExistence type="predicted"/>
<accession>A0A354YUH8</accession>
<comment type="caution">
    <text evidence="1">The sequence shown here is derived from an EMBL/GenBank/DDBJ whole genome shotgun (WGS) entry which is preliminary data.</text>
</comment>
<dbReference type="AlphaFoldDB" id="A0A354YUH8"/>
<dbReference type="RefSeq" id="WP_061214351.1">
    <property type="nucleotide sequence ID" value="NZ_DCDX01000088.1"/>
</dbReference>
<dbReference type="EMBL" id="DNZF01000005">
    <property type="protein sequence ID" value="HBK52346.1"/>
    <property type="molecule type" value="Genomic_DNA"/>
</dbReference>
<evidence type="ECO:0000313" key="2">
    <source>
        <dbReference type="Proteomes" id="UP000263273"/>
    </source>
</evidence>
<organism evidence="1 2">
    <name type="scientific">Syntrophomonas wolfei</name>
    <dbReference type="NCBI Taxonomy" id="863"/>
    <lineage>
        <taxon>Bacteria</taxon>
        <taxon>Bacillati</taxon>
        <taxon>Bacillota</taxon>
        <taxon>Clostridia</taxon>
        <taxon>Eubacteriales</taxon>
        <taxon>Syntrophomonadaceae</taxon>
        <taxon>Syntrophomonas</taxon>
    </lineage>
</organism>
<dbReference type="STRING" id="378794.GCA_001570625_01902"/>
<reference evidence="1 2" key="1">
    <citation type="journal article" date="2018" name="Nat. Biotechnol.">
        <title>A standardized bacterial taxonomy based on genome phylogeny substantially revises the tree of life.</title>
        <authorList>
            <person name="Parks D.H."/>
            <person name="Chuvochina M."/>
            <person name="Waite D.W."/>
            <person name="Rinke C."/>
            <person name="Skarshewski A."/>
            <person name="Chaumeil P.A."/>
            <person name="Hugenholtz P."/>
        </authorList>
    </citation>
    <scope>NUCLEOTIDE SEQUENCE [LARGE SCALE GENOMIC DNA]</scope>
    <source>
        <strain evidence="1">UBA10948</strain>
    </source>
</reference>
<sequence length="88" mass="10499">MNDTSSTVENKLFEMMQQKTESERFFMAASMFDMARLVSKAAILEDKPDISPDEARVELFRYWYWEDFDTDDRENILQAIRLINSPYD</sequence>
<evidence type="ECO:0000313" key="1">
    <source>
        <dbReference type="EMBL" id="HBK52346.1"/>
    </source>
</evidence>
<protein>
    <submittedName>
        <fullName evidence="1">Uncharacterized protein</fullName>
    </submittedName>
</protein>
<name>A0A354YUH8_9FIRM</name>
<gene>
    <name evidence="1" type="ORF">DDZ44_00210</name>
</gene>